<dbReference type="EMBL" id="UINC01042127">
    <property type="protein sequence ID" value="SVB44337.1"/>
    <property type="molecule type" value="Genomic_DNA"/>
</dbReference>
<sequence>MAPEIFGANGTSIINHNDNFKLPFRPIITLSDGFSENDMIARCKNVFVVYMVLDYIKATNFDLLYELQERYNNVILYADYSNESLLPGNYGHTNCLRLNFDPSKFICSMLSLYNGYEINNPKFMKLFPNWKFASGAYYEILSQYKNRYLPTTLPSRTWEGKQTLHKFFCPNRLGRQNRLDLIVELHKKDLLKQCEWTMMIPDASKHLPKTPGPQFGRDNTYDTNHEYFSLFGTAPKQIHQTLFEKLWSDPTSSYNQGGPHEGLPDTVLDRTTAMIISDTYNDDSHICDVSEKIIKPLMFGMPIFYNGRKGAIDK</sequence>
<reference evidence="1" key="1">
    <citation type="submission" date="2018-05" db="EMBL/GenBank/DDBJ databases">
        <authorList>
            <person name="Lanie J.A."/>
            <person name="Ng W.-L."/>
            <person name="Kazmierczak K.M."/>
            <person name="Andrzejewski T.M."/>
            <person name="Davidsen T.M."/>
            <person name="Wayne K.J."/>
            <person name="Tettelin H."/>
            <person name="Glass J.I."/>
            <person name="Rusch D."/>
            <person name="Podicherti R."/>
            <person name="Tsui H.-C.T."/>
            <person name="Winkler M.E."/>
        </authorList>
    </citation>
    <scope>NUCLEOTIDE SEQUENCE</scope>
</reference>
<evidence type="ECO:0000313" key="1">
    <source>
        <dbReference type="EMBL" id="SVB44337.1"/>
    </source>
</evidence>
<protein>
    <submittedName>
        <fullName evidence="1">Uncharacterized protein</fullName>
    </submittedName>
</protein>
<gene>
    <name evidence="1" type="ORF">METZ01_LOCUS197191</name>
</gene>
<accession>A0A382E3A9</accession>
<name>A0A382E3A9_9ZZZZ</name>
<feature type="non-terminal residue" evidence="1">
    <location>
        <position position="314"/>
    </location>
</feature>
<proteinExistence type="predicted"/>
<dbReference type="AlphaFoldDB" id="A0A382E3A9"/>
<organism evidence="1">
    <name type="scientific">marine metagenome</name>
    <dbReference type="NCBI Taxonomy" id="408172"/>
    <lineage>
        <taxon>unclassified sequences</taxon>
        <taxon>metagenomes</taxon>
        <taxon>ecological metagenomes</taxon>
    </lineage>
</organism>